<dbReference type="Proteomes" id="UP001241110">
    <property type="component" value="Unassembled WGS sequence"/>
</dbReference>
<evidence type="ECO:0000313" key="4">
    <source>
        <dbReference type="Proteomes" id="UP001228581"/>
    </source>
</evidence>
<accession>A0AAE3UAK7</accession>
<keyword evidence="4" id="KW-1185">Reference proteome</keyword>
<gene>
    <name evidence="2" type="ORF">QNI16_23185</name>
    <name evidence="3" type="ORF">QNI19_22620</name>
</gene>
<name>A0AAE3UAK7_9BACT</name>
<evidence type="ECO:0000256" key="1">
    <source>
        <dbReference type="SAM" id="MobiDB-lite"/>
    </source>
</evidence>
<proteinExistence type="predicted"/>
<dbReference type="AlphaFoldDB" id="A0AAE3UAK7"/>
<evidence type="ECO:0000313" key="2">
    <source>
        <dbReference type="EMBL" id="MDJ1483423.1"/>
    </source>
</evidence>
<feature type="compositionally biased region" description="Basic residues" evidence="1">
    <location>
        <begin position="1"/>
        <end position="14"/>
    </location>
</feature>
<protein>
    <submittedName>
        <fullName evidence="2">Uncharacterized protein</fullName>
    </submittedName>
</protein>
<dbReference type="RefSeq" id="WP_313983238.1">
    <property type="nucleotide sequence ID" value="NZ_JASJOR010000020.1"/>
</dbReference>
<dbReference type="EMBL" id="JASJOT010000017">
    <property type="protein sequence ID" value="MDJ1495748.1"/>
    <property type="molecule type" value="Genomic_DNA"/>
</dbReference>
<organism evidence="2 5">
    <name type="scientific">Xanthocytophaga flava</name>
    <dbReference type="NCBI Taxonomy" id="3048013"/>
    <lineage>
        <taxon>Bacteria</taxon>
        <taxon>Pseudomonadati</taxon>
        <taxon>Bacteroidota</taxon>
        <taxon>Cytophagia</taxon>
        <taxon>Cytophagales</taxon>
        <taxon>Rhodocytophagaceae</taxon>
        <taxon>Xanthocytophaga</taxon>
    </lineage>
</organism>
<dbReference type="EMBL" id="JASJOS010000011">
    <property type="protein sequence ID" value="MDJ1483423.1"/>
    <property type="molecule type" value="Genomic_DNA"/>
</dbReference>
<feature type="region of interest" description="Disordered" evidence="1">
    <location>
        <begin position="1"/>
        <end position="22"/>
    </location>
</feature>
<dbReference type="Proteomes" id="UP001228581">
    <property type="component" value="Unassembled WGS sequence"/>
</dbReference>
<sequence>MGVTRLKRKEKRNRAVANNRQSRINQLSKKPIIKNIDVEAIKAEFEAKAAK</sequence>
<comment type="caution">
    <text evidence="2">The sequence shown here is derived from an EMBL/GenBank/DDBJ whole genome shotgun (WGS) entry which is preliminary data.</text>
</comment>
<evidence type="ECO:0000313" key="5">
    <source>
        <dbReference type="Proteomes" id="UP001241110"/>
    </source>
</evidence>
<reference evidence="2 4" key="1">
    <citation type="submission" date="2023-05" db="EMBL/GenBank/DDBJ databases">
        <authorList>
            <person name="Zhang X."/>
        </authorList>
    </citation>
    <scope>NUCLEOTIDE SEQUENCE</scope>
    <source>
        <strain evidence="3 4">DM2B3-1</strain>
        <strain evidence="2">YF14B1</strain>
    </source>
</reference>
<evidence type="ECO:0000313" key="3">
    <source>
        <dbReference type="EMBL" id="MDJ1495748.1"/>
    </source>
</evidence>